<dbReference type="EMBL" id="FOMH01000001">
    <property type="protein sequence ID" value="SFC58965.1"/>
    <property type="molecule type" value="Genomic_DNA"/>
</dbReference>
<feature type="signal peptide" evidence="1">
    <location>
        <begin position="1"/>
        <end position="18"/>
    </location>
</feature>
<dbReference type="Proteomes" id="UP000199672">
    <property type="component" value="Unassembled WGS sequence"/>
</dbReference>
<keyword evidence="3" id="KW-1185">Reference proteome</keyword>
<feature type="chain" id="PRO_5011721506" evidence="1">
    <location>
        <begin position="19"/>
        <end position="594"/>
    </location>
</feature>
<dbReference type="RefSeq" id="WP_091490386.1">
    <property type="nucleotide sequence ID" value="NZ_FOMH01000001.1"/>
</dbReference>
<evidence type="ECO:0000256" key="1">
    <source>
        <dbReference type="SAM" id="SignalP"/>
    </source>
</evidence>
<sequence>MKNNLLLFILLISSLSNAQKIRWDNLSVRREVQPSLFLKENPLDVGFLYTSTDQDFFADQTMQYYVADTDVLHNNFIANNLGCPKLVALLEYKYQPATLHIIKKDLKYQVAVISHLYANLLLIDPEKGVFDVQEVKLGDADLVNPVGNTKGYNSNLGYLDYPNNLNTTLLLSDLSEFEANQYREQKNLNLPRKTEVKTVDQIQLLKLRIKVGSILQNKFHTHGKYANLAFNYLKEDKDFNGENFNKASQLINTGIDPIDETKVRQALEIWKTEAKTITNLEDKKNKKYYIAIQENILQCYNVLRDFTETDEIANNLKTIDTRNEIADALISNKKRNAVSAEKKEIIYSPIPPRFAKTDLTRFLNKKADRINELMIIQPGKFDVKLNDMHIYKNACILIKENKPGSENFAKLTDLLINITTYADNASNSSLPKEANESVLNFNLFCKKIQEEKKKFDATFDFKKEASSYKIKLTNHLLSLHKIEEFTSFNDVLSVAVDKTIAYTKPENTVLAHDFIDFNMAMTLKQLTNTTKFDNLIKEKMSNITSYLDKKFPVQNKEVFFEYKNICKLIQENKKFSHDEIIYFSNTLNYLYTYC</sequence>
<evidence type="ECO:0000313" key="3">
    <source>
        <dbReference type="Proteomes" id="UP000199672"/>
    </source>
</evidence>
<organism evidence="2 3">
    <name type="scientific">Flavobacterium phragmitis</name>
    <dbReference type="NCBI Taxonomy" id="739143"/>
    <lineage>
        <taxon>Bacteria</taxon>
        <taxon>Pseudomonadati</taxon>
        <taxon>Bacteroidota</taxon>
        <taxon>Flavobacteriia</taxon>
        <taxon>Flavobacteriales</taxon>
        <taxon>Flavobacteriaceae</taxon>
        <taxon>Flavobacterium</taxon>
    </lineage>
</organism>
<keyword evidence="1" id="KW-0732">Signal</keyword>
<reference evidence="3" key="1">
    <citation type="submission" date="2016-10" db="EMBL/GenBank/DDBJ databases">
        <authorList>
            <person name="Varghese N."/>
            <person name="Submissions S."/>
        </authorList>
    </citation>
    <scope>NUCLEOTIDE SEQUENCE [LARGE SCALE GENOMIC DNA]</scope>
    <source>
        <strain evidence="3">CGMCC 1.10370</strain>
    </source>
</reference>
<gene>
    <name evidence="2" type="ORF">SAMN05216297_101354</name>
</gene>
<evidence type="ECO:0000313" key="2">
    <source>
        <dbReference type="EMBL" id="SFC58965.1"/>
    </source>
</evidence>
<accession>A0A1I1KEK9</accession>
<protein>
    <submittedName>
        <fullName evidence="2">Uncharacterized protein</fullName>
    </submittedName>
</protein>
<dbReference type="OrthoDB" id="1303891at2"/>
<proteinExistence type="predicted"/>
<dbReference type="AlphaFoldDB" id="A0A1I1KEK9"/>
<name>A0A1I1KEK9_9FLAO</name>